<accession>A0A8S0ZDD5</accession>
<comment type="caution">
    <text evidence="2">The sequence shown here is derived from an EMBL/GenBank/DDBJ whole genome shotgun (WGS) entry which is preliminary data.</text>
</comment>
<protein>
    <submittedName>
        <fullName evidence="2">Uncharacterized protein</fullName>
    </submittedName>
</protein>
<dbReference type="AlphaFoldDB" id="A0A8S0ZDD5"/>
<evidence type="ECO:0000313" key="3">
    <source>
        <dbReference type="Proteomes" id="UP000494256"/>
    </source>
</evidence>
<sequence length="269" mass="31715">MPREKSRYRDRRSSSYSSESSYERKKSKSKHKRRSRSRDRSEISSHRRRRSTSRGSRSKYRRRSHSRSLSRDRDRYESKSRRRSTSRSRSKRDRSRSISSSRSKSKHTKKKSKKSRSTSSRSSSSEIEHNIAVHAKKINLDDIETKVEKAIKAAEAVGLTMTKIPTYEYKEVEIKEDMPTIHDRNLLAELNSDSFVPKSFTSSRNKKHQSQNIVIDLNSQTVTVPETEKKVQNDDSIINVDEIPSEEELKEMWIQKLYHYRKKMVRGET</sequence>
<feature type="compositionally biased region" description="Basic residues" evidence="1">
    <location>
        <begin position="46"/>
        <end position="68"/>
    </location>
</feature>
<dbReference type="EMBL" id="CADEBD010000288">
    <property type="protein sequence ID" value="CAB3230410.1"/>
    <property type="molecule type" value="Genomic_DNA"/>
</dbReference>
<feature type="compositionally biased region" description="Basic residues" evidence="1">
    <location>
        <begin position="25"/>
        <end position="37"/>
    </location>
</feature>
<feature type="compositionally biased region" description="Basic residues" evidence="1">
    <location>
        <begin position="103"/>
        <end position="116"/>
    </location>
</feature>
<reference evidence="2 3" key="1">
    <citation type="submission" date="2020-04" db="EMBL/GenBank/DDBJ databases">
        <authorList>
            <person name="Wallbank WR R."/>
            <person name="Pardo Diaz C."/>
            <person name="Kozak K."/>
            <person name="Martin S."/>
            <person name="Jiggins C."/>
            <person name="Moest M."/>
            <person name="Warren A I."/>
            <person name="Byers J.R.P. K."/>
            <person name="Montejo-Kovacevich G."/>
            <person name="Yen C E."/>
        </authorList>
    </citation>
    <scope>NUCLEOTIDE SEQUENCE [LARGE SCALE GENOMIC DNA]</scope>
</reference>
<feature type="compositionally biased region" description="Basic residues" evidence="1">
    <location>
        <begin position="80"/>
        <end position="94"/>
    </location>
</feature>
<dbReference type="OrthoDB" id="67317at2759"/>
<dbReference type="Proteomes" id="UP000494256">
    <property type="component" value="Unassembled WGS sequence"/>
</dbReference>
<name>A0A8S0ZDD5_ARCPL</name>
<feature type="compositionally biased region" description="Basic and acidic residues" evidence="1">
    <location>
        <begin position="1"/>
        <end position="13"/>
    </location>
</feature>
<evidence type="ECO:0000313" key="2">
    <source>
        <dbReference type="EMBL" id="CAB3230410.1"/>
    </source>
</evidence>
<gene>
    <name evidence="2" type="ORF">APLA_LOCUS4586</name>
</gene>
<proteinExistence type="predicted"/>
<evidence type="ECO:0000256" key="1">
    <source>
        <dbReference type="SAM" id="MobiDB-lite"/>
    </source>
</evidence>
<feature type="compositionally biased region" description="Basic and acidic residues" evidence="1">
    <location>
        <begin position="69"/>
        <end position="79"/>
    </location>
</feature>
<feature type="region of interest" description="Disordered" evidence="1">
    <location>
        <begin position="1"/>
        <end position="128"/>
    </location>
</feature>
<organism evidence="2 3">
    <name type="scientific">Arctia plantaginis</name>
    <name type="common">Wood tiger moth</name>
    <name type="synonym">Phalaena plantaginis</name>
    <dbReference type="NCBI Taxonomy" id="874455"/>
    <lineage>
        <taxon>Eukaryota</taxon>
        <taxon>Metazoa</taxon>
        <taxon>Ecdysozoa</taxon>
        <taxon>Arthropoda</taxon>
        <taxon>Hexapoda</taxon>
        <taxon>Insecta</taxon>
        <taxon>Pterygota</taxon>
        <taxon>Neoptera</taxon>
        <taxon>Endopterygota</taxon>
        <taxon>Lepidoptera</taxon>
        <taxon>Glossata</taxon>
        <taxon>Ditrysia</taxon>
        <taxon>Noctuoidea</taxon>
        <taxon>Erebidae</taxon>
        <taxon>Arctiinae</taxon>
        <taxon>Arctia</taxon>
    </lineage>
</organism>